<evidence type="ECO:0000313" key="5">
    <source>
        <dbReference type="EMBL" id="CAG9838908.1"/>
    </source>
</evidence>
<dbReference type="GO" id="GO:0080008">
    <property type="term" value="C:Cul4-RING E3 ubiquitin ligase complex"/>
    <property type="evidence" value="ECO:0007669"/>
    <property type="project" value="TreeGrafter"/>
</dbReference>
<dbReference type="Gene3D" id="2.130.10.10">
    <property type="entry name" value="YVTN repeat-like/Quinoprotein amine dehydrogenase"/>
    <property type="match status" value="1"/>
</dbReference>
<feature type="region of interest" description="Disordered" evidence="4">
    <location>
        <begin position="584"/>
        <end position="604"/>
    </location>
</feature>
<feature type="compositionally biased region" description="Acidic residues" evidence="4">
    <location>
        <begin position="82"/>
        <end position="91"/>
    </location>
</feature>
<dbReference type="InterPro" id="IPR015943">
    <property type="entry name" value="WD40/YVTN_repeat-like_dom_sf"/>
</dbReference>
<feature type="compositionally biased region" description="Polar residues" evidence="4">
    <location>
        <begin position="33"/>
        <end position="52"/>
    </location>
</feature>
<dbReference type="PANTHER" id="PTHR15574:SF21">
    <property type="entry name" value="DDB1- AND CUL4-ASSOCIATED FACTOR 8"/>
    <property type="match status" value="1"/>
</dbReference>
<dbReference type="PROSITE" id="PS50082">
    <property type="entry name" value="WD_REPEATS_2"/>
    <property type="match status" value="1"/>
</dbReference>
<feature type="compositionally biased region" description="Acidic residues" evidence="4">
    <location>
        <begin position="99"/>
        <end position="110"/>
    </location>
</feature>
<name>A0A9N9TCT0_DIABA</name>
<accession>A0A9N9TCT0</accession>
<keyword evidence="1 3" id="KW-0853">WD repeat</keyword>
<evidence type="ECO:0000313" key="6">
    <source>
        <dbReference type="Proteomes" id="UP001153709"/>
    </source>
</evidence>
<feature type="compositionally biased region" description="Low complexity" evidence="4">
    <location>
        <begin position="584"/>
        <end position="593"/>
    </location>
</feature>
<evidence type="ECO:0000256" key="3">
    <source>
        <dbReference type="PROSITE-ProRule" id="PRU00221"/>
    </source>
</evidence>
<reference evidence="5" key="1">
    <citation type="submission" date="2022-01" db="EMBL/GenBank/DDBJ databases">
        <authorList>
            <person name="King R."/>
        </authorList>
    </citation>
    <scope>NUCLEOTIDE SEQUENCE</scope>
</reference>
<evidence type="ECO:0000256" key="4">
    <source>
        <dbReference type="SAM" id="MobiDB-lite"/>
    </source>
</evidence>
<dbReference type="SMART" id="SM00320">
    <property type="entry name" value="WD40"/>
    <property type="match status" value="7"/>
</dbReference>
<organism evidence="5 6">
    <name type="scientific">Diabrotica balteata</name>
    <name type="common">Banded cucumber beetle</name>
    <dbReference type="NCBI Taxonomy" id="107213"/>
    <lineage>
        <taxon>Eukaryota</taxon>
        <taxon>Metazoa</taxon>
        <taxon>Ecdysozoa</taxon>
        <taxon>Arthropoda</taxon>
        <taxon>Hexapoda</taxon>
        <taxon>Insecta</taxon>
        <taxon>Pterygota</taxon>
        <taxon>Neoptera</taxon>
        <taxon>Endopterygota</taxon>
        <taxon>Coleoptera</taxon>
        <taxon>Polyphaga</taxon>
        <taxon>Cucujiformia</taxon>
        <taxon>Chrysomeloidea</taxon>
        <taxon>Chrysomelidae</taxon>
        <taxon>Galerucinae</taxon>
        <taxon>Diabroticina</taxon>
        <taxon>Diabroticites</taxon>
        <taxon>Diabrotica</taxon>
    </lineage>
</organism>
<dbReference type="AlphaFoldDB" id="A0A9N9TCT0"/>
<evidence type="ECO:0000256" key="2">
    <source>
        <dbReference type="ARBA" id="ARBA00022737"/>
    </source>
</evidence>
<protein>
    <recommendedName>
        <fullName evidence="7">DDB1-and CUL4-associated factor 8</fullName>
    </recommendedName>
</protein>
<dbReference type="SUPFAM" id="SSF50978">
    <property type="entry name" value="WD40 repeat-like"/>
    <property type="match status" value="1"/>
</dbReference>
<dbReference type="Pfam" id="PF00400">
    <property type="entry name" value="WD40"/>
    <property type="match status" value="3"/>
</dbReference>
<feature type="region of interest" description="Disordered" evidence="4">
    <location>
        <begin position="1"/>
        <end position="127"/>
    </location>
</feature>
<dbReference type="EMBL" id="OU898283">
    <property type="protein sequence ID" value="CAG9838908.1"/>
    <property type="molecule type" value="Genomic_DNA"/>
</dbReference>
<keyword evidence="2" id="KW-0677">Repeat</keyword>
<gene>
    <name evidence="5" type="ORF">DIABBA_LOCUS11720</name>
</gene>
<dbReference type="InterPro" id="IPR045151">
    <property type="entry name" value="DCAF8"/>
</dbReference>
<dbReference type="InterPro" id="IPR001680">
    <property type="entry name" value="WD40_rpt"/>
</dbReference>
<dbReference type="Proteomes" id="UP001153709">
    <property type="component" value="Chromosome 8"/>
</dbReference>
<sequence>MDDNKSDDENREKPSHNPGNSKRLKTEGEFVEESSSTCSNTEQETASTSTDSGFPRSRNSKNRNYRNHTSSTDFQENRSSNDDDYQGDDEDSALHEERSEDEEDNLDDIEPVLSSTSSSNSTIIIDTEADSDDGDVAVLAILKKEKPKHRWFVVPEINSRQLGASSKLQSSDLFQKRCYGSLHSVQRLELMYKLEGHDGCVNSLNFHPNGHILASGSDDLHVILWDWKLGKSMLKYDSKHKGNVFQTKFLNLSGDMHIASCARDGQVRIAQVSQEEGLRENRKLGCHRGPCHKISVIAEQPHIVLSAGEDGIVYSHDVRKSKQERLVTVKEDDKDIALYTIHSNPLRTLEFCVGGRDELIRVYDQRKSDEPLHTYHPFKERGNSSSFTGFHVTCAVYNHDGSQILGSYNDDDIYLFDADGEPGTFLHQYKGHRNGATIKGVNFFGPRSEFIVSGSDCGNLYFWDKNTESIVQWLLADDSGVVNCLEPHPQVPFICTSGLDWDIKVWVPSCETDNEMKGLGEVIKNNNKNRLNWTSRMPPDINESQMLWMLWRHLRTSSRRDFPIGPSDISIRSIVFDVDDASASMSSSSSDSDTYSIPTGCSPS</sequence>
<keyword evidence="6" id="KW-1185">Reference proteome</keyword>
<dbReference type="OrthoDB" id="4869960at2759"/>
<feature type="repeat" description="WD" evidence="3">
    <location>
        <begin position="194"/>
        <end position="235"/>
    </location>
</feature>
<proteinExistence type="predicted"/>
<dbReference type="PANTHER" id="PTHR15574">
    <property type="entry name" value="WD REPEAT DOMAIN-CONTAINING FAMILY"/>
    <property type="match status" value="1"/>
</dbReference>
<evidence type="ECO:0000256" key="1">
    <source>
        <dbReference type="ARBA" id="ARBA00022574"/>
    </source>
</evidence>
<evidence type="ECO:0008006" key="7">
    <source>
        <dbReference type="Google" id="ProtNLM"/>
    </source>
</evidence>
<feature type="compositionally biased region" description="Low complexity" evidence="4">
    <location>
        <begin position="114"/>
        <end position="126"/>
    </location>
</feature>
<dbReference type="InterPro" id="IPR036322">
    <property type="entry name" value="WD40_repeat_dom_sf"/>
</dbReference>
<dbReference type="GO" id="GO:0005737">
    <property type="term" value="C:cytoplasm"/>
    <property type="evidence" value="ECO:0007669"/>
    <property type="project" value="TreeGrafter"/>
</dbReference>
<feature type="compositionally biased region" description="Polar residues" evidence="4">
    <location>
        <begin position="594"/>
        <end position="604"/>
    </location>
</feature>
<dbReference type="PROSITE" id="PS50294">
    <property type="entry name" value="WD_REPEATS_REGION"/>
    <property type="match status" value="1"/>
</dbReference>